<name>A0A4R5W587_9BURK</name>
<evidence type="ECO:0000313" key="2">
    <source>
        <dbReference type="EMBL" id="TDK67057.1"/>
    </source>
</evidence>
<comment type="caution">
    <text evidence="2">The sequence shown here is derived from an EMBL/GenBank/DDBJ whole genome shotgun (WGS) entry which is preliminary data.</text>
</comment>
<feature type="compositionally biased region" description="Low complexity" evidence="1">
    <location>
        <begin position="330"/>
        <end position="342"/>
    </location>
</feature>
<dbReference type="OrthoDB" id="121499at2"/>
<gene>
    <name evidence="2" type="ORF">E2I14_04615</name>
</gene>
<dbReference type="Pfam" id="PF12779">
    <property type="entry name" value="WXXGXW"/>
    <property type="match status" value="2"/>
</dbReference>
<feature type="compositionally biased region" description="Polar residues" evidence="1">
    <location>
        <begin position="192"/>
        <end position="201"/>
    </location>
</feature>
<evidence type="ECO:0008006" key="4">
    <source>
        <dbReference type="Google" id="ProtNLM"/>
    </source>
</evidence>
<dbReference type="AlphaFoldDB" id="A0A4R5W587"/>
<accession>A0A4R5W587</accession>
<dbReference type="InterPro" id="IPR024447">
    <property type="entry name" value="YXWGXW_rpt"/>
</dbReference>
<protein>
    <recommendedName>
        <fullName evidence="4">YXWGXW repeat-containing protein</fullName>
    </recommendedName>
</protein>
<feature type="compositionally biased region" description="Low complexity" evidence="1">
    <location>
        <begin position="240"/>
        <end position="253"/>
    </location>
</feature>
<evidence type="ECO:0000256" key="1">
    <source>
        <dbReference type="SAM" id="MobiDB-lite"/>
    </source>
</evidence>
<feature type="region of interest" description="Disordered" evidence="1">
    <location>
        <begin position="234"/>
        <end position="351"/>
    </location>
</feature>
<keyword evidence="3" id="KW-1185">Reference proteome</keyword>
<organism evidence="2 3">
    <name type="scientific">Sapientia aquatica</name>
    <dbReference type="NCBI Taxonomy" id="1549640"/>
    <lineage>
        <taxon>Bacteria</taxon>
        <taxon>Pseudomonadati</taxon>
        <taxon>Pseudomonadota</taxon>
        <taxon>Betaproteobacteria</taxon>
        <taxon>Burkholderiales</taxon>
        <taxon>Oxalobacteraceae</taxon>
        <taxon>Sapientia</taxon>
    </lineage>
</organism>
<feature type="compositionally biased region" description="Low complexity" evidence="1">
    <location>
        <begin position="270"/>
        <end position="280"/>
    </location>
</feature>
<feature type="region of interest" description="Disordered" evidence="1">
    <location>
        <begin position="165"/>
        <end position="221"/>
    </location>
</feature>
<dbReference type="EMBL" id="SMYL01000002">
    <property type="protein sequence ID" value="TDK67057.1"/>
    <property type="molecule type" value="Genomic_DNA"/>
</dbReference>
<reference evidence="2 3" key="1">
    <citation type="submission" date="2019-03" db="EMBL/GenBank/DDBJ databases">
        <title>Sapientia aquatica gen. nov., sp. nov., isolated from a crater lake.</title>
        <authorList>
            <person name="Felfoldi T."/>
            <person name="Szabo A."/>
            <person name="Toth E."/>
            <person name="Schumann P."/>
            <person name="Keki Z."/>
            <person name="Marialigeti K."/>
            <person name="Mathe I."/>
        </authorList>
    </citation>
    <scope>NUCLEOTIDE SEQUENCE [LARGE SCALE GENOMIC DNA]</scope>
    <source>
        <strain evidence="2 3">SA-152</strain>
    </source>
</reference>
<sequence length="351" mass="38465">MTGPPMNKISPHALLLVGLIGFGALTTGALAQISITIAPPILPIYAQPPIPGNGYLWTPGYWSWDPDNNDYYWVPGTWVVAPYEGALWTPGYWAFEGNNYAWRGGYWGAHIGYYGGINYGYGYSGNGYQGGYWNGGAFRYNREANNIGRSAIPNMYSARLENHGDERRSSFNGGNGGTRAQPSKGDLIINNMPHNRATNEQANHENAAHSSDEQRHSVNHGQPHVAATSELGNFKTGNIEPSHAAPPEAAHPAGTMHAGDMRPKGQHMTRPNQQPQNRNPQDQHMNQANRPAAAPNQPAHQQAQQPHPAPQQARPTPPQSRPEQQAHPVPQQSRPAPQSPRANEPHSEEHR</sequence>
<dbReference type="Proteomes" id="UP000294829">
    <property type="component" value="Unassembled WGS sequence"/>
</dbReference>
<feature type="compositionally biased region" description="Basic and acidic residues" evidence="1">
    <location>
        <begin position="202"/>
        <end position="216"/>
    </location>
</feature>
<evidence type="ECO:0000313" key="3">
    <source>
        <dbReference type="Proteomes" id="UP000294829"/>
    </source>
</evidence>
<feature type="compositionally biased region" description="Low complexity" evidence="1">
    <location>
        <begin position="287"/>
        <end position="314"/>
    </location>
</feature>
<proteinExistence type="predicted"/>